<reference evidence="1" key="1">
    <citation type="journal article" date="2020" name="mSystems">
        <title>Genome- and Community-Level Interaction Insights into Carbon Utilization and Element Cycling Functions of Hydrothermarchaeota in Hydrothermal Sediment.</title>
        <authorList>
            <person name="Zhou Z."/>
            <person name="Liu Y."/>
            <person name="Xu W."/>
            <person name="Pan J."/>
            <person name="Luo Z.H."/>
            <person name="Li M."/>
        </authorList>
    </citation>
    <scope>NUCLEOTIDE SEQUENCE [LARGE SCALE GENOMIC DNA]</scope>
    <source>
        <strain evidence="1">SpSt-349</strain>
    </source>
</reference>
<dbReference type="EMBL" id="DSOV01000010">
    <property type="protein sequence ID" value="HEN41414.1"/>
    <property type="molecule type" value="Genomic_DNA"/>
</dbReference>
<sequence length="110" mass="11463">MAPLAGMKLFVIVAVNALWPRTKTGGAPAGNVAHHSSSAPPGFTPVAPAAIPLILADPGQAVNERGELALFFPGCPSLAGPFLLFRLKRLGFSRCRVHALPNGLTLSARR</sequence>
<proteinExistence type="predicted"/>
<protein>
    <submittedName>
        <fullName evidence="1">Uncharacterized protein</fullName>
    </submittedName>
</protein>
<dbReference type="AlphaFoldDB" id="A0A831TZY4"/>
<name>A0A831TZY4_GEOME</name>
<evidence type="ECO:0000313" key="1">
    <source>
        <dbReference type="EMBL" id="HEN41414.1"/>
    </source>
</evidence>
<accession>A0A831TZY4</accession>
<comment type="caution">
    <text evidence="1">The sequence shown here is derived from an EMBL/GenBank/DDBJ whole genome shotgun (WGS) entry which is preliminary data.</text>
</comment>
<organism evidence="1">
    <name type="scientific">Geobacter metallireducens</name>
    <dbReference type="NCBI Taxonomy" id="28232"/>
    <lineage>
        <taxon>Bacteria</taxon>
        <taxon>Pseudomonadati</taxon>
        <taxon>Thermodesulfobacteriota</taxon>
        <taxon>Desulfuromonadia</taxon>
        <taxon>Geobacterales</taxon>
        <taxon>Geobacteraceae</taxon>
        <taxon>Geobacter</taxon>
    </lineage>
</organism>
<gene>
    <name evidence="1" type="ORF">ENQ87_03405</name>
</gene>